<feature type="domain" description="Glutaredoxin" evidence="1">
    <location>
        <begin position="52"/>
        <end position="113"/>
    </location>
</feature>
<dbReference type="PANTHER" id="PTHR10293">
    <property type="entry name" value="GLUTAREDOXIN FAMILY MEMBER"/>
    <property type="match status" value="1"/>
</dbReference>
<dbReference type="STRING" id="35722.A0A0B7NG81"/>
<dbReference type="Proteomes" id="UP000054107">
    <property type="component" value="Unassembled WGS sequence"/>
</dbReference>
<dbReference type="Gene3D" id="3.40.30.10">
    <property type="entry name" value="Glutaredoxin"/>
    <property type="match status" value="1"/>
</dbReference>
<dbReference type="GO" id="GO:0005829">
    <property type="term" value="C:cytosol"/>
    <property type="evidence" value="ECO:0007669"/>
    <property type="project" value="TreeGrafter"/>
</dbReference>
<accession>A0A0B7NG81</accession>
<dbReference type="AlphaFoldDB" id="A0A0B7NG81"/>
<name>A0A0B7NG81_9FUNG</name>
<proteinExistence type="predicted"/>
<evidence type="ECO:0000313" key="3">
    <source>
        <dbReference type="Proteomes" id="UP000054107"/>
    </source>
</evidence>
<dbReference type="InterPro" id="IPR004480">
    <property type="entry name" value="Monothiol_GRX-rel"/>
</dbReference>
<dbReference type="InterPro" id="IPR002109">
    <property type="entry name" value="Glutaredoxin"/>
</dbReference>
<gene>
    <name evidence="2" type="primary">PARPA_10688.1 scaffold 41683</name>
</gene>
<dbReference type="GO" id="GO:0006879">
    <property type="term" value="P:intracellular iron ion homeostasis"/>
    <property type="evidence" value="ECO:0007669"/>
    <property type="project" value="TreeGrafter"/>
</dbReference>
<dbReference type="PROSITE" id="PS51354">
    <property type="entry name" value="GLUTAREDOXIN_2"/>
    <property type="match status" value="1"/>
</dbReference>
<dbReference type="Pfam" id="PF00462">
    <property type="entry name" value="Glutaredoxin"/>
    <property type="match status" value="1"/>
</dbReference>
<dbReference type="GO" id="GO:0005634">
    <property type="term" value="C:nucleus"/>
    <property type="evidence" value="ECO:0007669"/>
    <property type="project" value="TreeGrafter"/>
</dbReference>
<reference evidence="2 3" key="1">
    <citation type="submission" date="2014-09" db="EMBL/GenBank/DDBJ databases">
        <authorList>
            <person name="Ellenberger Sabrina"/>
        </authorList>
    </citation>
    <scope>NUCLEOTIDE SEQUENCE [LARGE SCALE GENOMIC DNA]</scope>
    <source>
        <strain evidence="2 3">CBS 412.66</strain>
    </source>
</reference>
<protein>
    <recommendedName>
        <fullName evidence="1">Glutaredoxin domain-containing protein</fullName>
    </recommendedName>
</protein>
<organism evidence="2 3">
    <name type="scientific">Parasitella parasitica</name>
    <dbReference type="NCBI Taxonomy" id="35722"/>
    <lineage>
        <taxon>Eukaryota</taxon>
        <taxon>Fungi</taxon>
        <taxon>Fungi incertae sedis</taxon>
        <taxon>Mucoromycota</taxon>
        <taxon>Mucoromycotina</taxon>
        <taxon>Mucoromycetes</taxon>
        <taxon>Mucorales</taxon>
        <taxon>Mucorineae</taxon>
        <taxon>Mucoraceae</taxon>
        <taxon>Parasitella</taxon>
    </lineage>
</organism>
<dbReference type="GO" id="GO:0015036">
    <property type="term" value="F:disulfide oxidoreductase activity"/>
    <property type="evidence" value="ECO:0007669"/>
    <property type="project" value="UniProtKB-ARBA"/>
</dbReference>
<evidence type="ECO:0000313" key="2">
    <source>
        <dbReference type="EMBL" id="CEP16422.1"/>
    </source>
</evidence>
<keyword evidence="3" id="KW-1185">Reference proteome</keyword>
<dbReference type="GO" id="GO:0051537">
    <property type="term" value="F:2 iron, 2 sulfur cluster binding"/>
    <property type="evidence" value="ECO:0007669"/>
    <property type="project" value="TreeGrafter"/>
</dbReference>
<dbReference type="InterPro" id="IPR036249">
    <property type="entry name" value="Thioredoxin-like_sf"/>
</dbReference>
<evidence type="ECO:0000259" key="1">
    <source>
        <dbReference type="Pfam" id="PF00462"/>
    </source>
</evidence>
<sequence length="143" mass="15888">MGASDIGIGNAEELPKVIAKYGISQKSHPQQTATSSNQLEFRLRDLIQTDHVMIFMKDTPNKPQCGFSKQMVQLLSGLQVNYNSFDIITDVQVRQGLIAFSDWPTFSQRYAKGELLGGLDLLKGLIASSEFQEMVYDNGNEIA</sequence>
<dbReference type="EMBL" id="LN733168">
    <property type="protein sequence ID" value="CEP16422.1"/>
    <property type="molecule type" value="Genomic_DNA"/>
</dbReference>
<dbReference type="SUPFAM" id="SSF52833">
    <property type="entry name" value="Thioredoxin-like"/>
    <property type="match status" value="1"/>
</dbReference>
<dbReference type="PANTHER" id="PTHR10293:SF73">
    <property type="entry name" value="GLUTAREDOXIN-3"/>
    <property type="match status" value="1"/>
</dbReference>
<dbReference type="OrthoDB" id="415696at2759"/>